<dbReference type="EMBL" id="JACCJC010000024">
    <property type="protein sequence ID" value="KAF6235569.1"/>
    <property type="molecule type" value="Genomic_DNA"/>
</dbReference>
<keyword evidence="4" id="KW-1185">Reference proteome</keyword>
<proteinExistence type="predicted"/>
<comment type="caution">
    <text evidence="3">The sequence shown here is derived from an EMBL/GenBank/DDBJ whole genome shotgun (WGS) entry which is preliminary data.</text>
</comment>
<feature type="compositionally biased region" description="Pro residues" evidence="1">
    <location>
        <begin position="213"/>
        <end position="234"/>
    </location>
</feature>
<dbReference type="PANTHER" id="PTHR47524">
    <property type="entry name" value="20S RRNA ACCUMULATION PROTEIN 4"/>
    <property type="match status" value="1"/>
</dbReference>
<reference evidence="3 4" key="1">
    <citation type="journal article" date="2020" name="Genomics">
        <title>Complete, high-quality genomes from long-read metagenomic sequencing of two wolf lichen thalli reveals enigmatic genome architecture.</title>
        <authorList>
            <person name="McKenzie S.K."/>
            <person name="Walston R.F."/>
            <person name="Allen J.L."/>
        </authorList>
    </citation>
    <scope>NUCLEOTIDE SEQUENCE [LARGE SCALE GENOMIC DNA]</scope>
    <source>
        <strain evidence="3">WasteWater2</strain>
    </source>
</reference>
<dbReference type="GeneID" id="59287913"/>
<sequence>MPPNDSDSSDDESGSFTTTNVLLGYASKEPTDDEFSQLGGYPGWLDGNGAPSAELAKCKVCNSMMTLLLQLNGDLPERFPGHERKLYIFSCRRKACRKKEGTMRAIRGIRVSKASAGKPKKKANGTAPPEIPKLQPAAPSLGNSLFNSTFSTSASSNHNPFLISTTTSSQPTNPFAASPNSNTSPVSSLAPKPPQPPSTDLPTTFAQKARISSPPPTPAHKEPWPSPSSLPNPYPSYHLDAEYESLDPDPPAPSKTAMDTDAEGPGGNDDEKDAFESTIDRTFQKFADRLAQNPQQVLRYEFGGAPLLYSKTDAVGRTLTPPHPSSSSSSSSGTKIQTVSQPREGSRIPRCPNCNASRVFELQLVPQAIAELELEEEGLEGMEWGTVMLGVCEKDCAERGVGVGEVGWVEEWVGVQWEEDAKASAR</sequence>
<dbReference type="RefSeq" id="XP_037164937.1">
    <property type="nucleotide sequence ID" value="XM_037308163.1"/>
</dbReference>
<name>A0A8H6FVL9_9LECA</name>
<accession>A0A8H6FVL9</accession>
<dbReference type="GO" id="GO:0030490">
    <property type="term" value="P:maturation of SSU-rRNA"/>
    <property type="evidence" value="ECO:0007669"/>
    <property type="project" value="TreeGrafter"/>
</dbReference>
<dbReference type="PANTHER" id="PTHR47524:SF1">
    <property type="entry name" value="20S RRNA ACCUMULATION PROTEIN 4"/>
    <property type="match status" value="1"/>
</dbReference>
<dbReference type="Pfam" id="PF04194">
    <property type="entry name" value="PDCD2_C"/>
    <property type="match status" value="1"/>
</dbReference>
<protein>
    <recommendedName>
        <fullName evidence="2">Programmed cell death protein 2 C-terminal domain-containing protein</fullName>
    </recommendedName>
</protein>
<dbReference type="Proteomes" id="UP000578531">
    <property type="component" value="Unassembled WGS sequence"/>
</dbReference>
<dbReference type="GO" id="GO:0005737">
    <property type="term" value="C:cytoplasm"/>
    <property type="evidence" value="ECO:0007669"/>
    <property type="project" value="InterPro"/>
</dbReference>
<feature type="region of interest" description="Disordered" evidence="1">
    <location>
        <begin position="1"/>
        <end position="23"/>
    </location>
</feature>
<feature type="region of interest" description="Disordered" evidence="1">
    <location>
        <begin position="161"/>
        <end position="273"/>
    </location>
</feature>
<feature type="domain" description="Programmed cell death protein 2 C-terminal" evidence="2">
    <location>
        <begin position="280"/>
        <end position="417"/>
    </location>
</feature>
<evidence type="ECO:0000313" key="3">
    <source>
        <dbReference type="EMBL" id="KAF6235569.1"/>
    </source>
</evidence>
<organism evidence="3 4">
    <name type="scientific">Letharia columbiana</name>
    <dbReference type="NCBI Taxonomy" id="112416"/>
    <lineage>
        <taxon>Eukaryota</taxon>
        <taxon>Fungi</taxon>
        <taxon>Dikarya</taxon>
        <taxon>Ascomycota</taxon>
        <taxon>Pezizomycotina</taxon>
        <taxon>Lecanoromycetes</taxon>
        <taxon>OSLEUM clade</taxon>
        <taxon>Lecanoromycetidae</taxon>
        <taxon>Lecanorales</taxon>
        <taxon>Lecanorineae</taxon>
        <taxon>Parmeliaceae</taxon>
        <taxon>Letharia</taxon>
    </lineage>
</organism>
<dbReference type="AlphaFoldDB" id="A0A8H6FVL9"/>
<evidence type="ECO:0000256" key="1">
    <source>
        <dbReference type="SAM" id="MobiDB-lite"/>
    </source>
</evidence>
<feature type="region of interest" description="Disordered" evidence="1">
    <location>
        <begin position="315"/>
        <end position="350"/>
    </location>
</feature>
<dbReference type="OrthoDB" id="443682at2759"/>
<feature type="compositionally biased region" description="Polar residues" evidence="1">
    <location>
        <begin position="162"/>
        <end position="187"/>
    </location>
</feature>
<evidence type="ECO:0000313" key="4">
    <source>
        <dbReference type="Proteomes" id="UP000578531"/>
    </source>
</evidence>
<evidence type="ECO:0000259" key="2">
    <source>
        <dbReference type="Pfam" id="PF04194"/>
    </source>
</evidence>
<dbReference type="InterPro" id="IPR007320">
    <property type="entry name" value="PDCD2_C"/>
</dbReference>
<gene>
    <name evidence="3" type="ORF">HO173_006252</name>
</gene>
<feature type="compositionally biased region" description="Polar residues" evidence="1">
    <location>
        <begin position="333"/>
        <end position="343"/>
    </location>
</feature>
<feature type="region of interest" description="Disordered" evidence="1">
    <location>
        <begin position="111"/>
        <end position="142"/>
    </location>
</feature>